<accession>A0A6C0JF44</accession>
<organism evidence="2">
    <name type="scientific">viral metagenome</name>
    <dbReference type="NCBI Taxonomy" id="1070528"/>
    <lineage>
        <taxon>unclassified sequences</taxon>
        <taxon>metagenomes</taxon>
        <taxon>organismal metagenomes</taxon>
    </lineage>
</organism>
<evidence type="ECO:0000313" key="2">
    <source>
        <dbReference type="EMBL" id="QHU03087.1"/>
    </source>
</evidence>
<keyword evidence="1" id="KW-1133">Transmembrane helix</keyword>
<keyword evidence="1" id="KW-0472">Membrane</keyword>
<keyword evidence="1" id="KW-0812">Transmembrane</keyword>
<feature type="transmembrane region" description="Helical" evidence="1">
    <location>
        <begin position="32"/>
        <end position="52"/>
    </location>
</feature>
<sequence length="112" mass="12872">MNGPSLTEPGITYFLSQTLKECRSYKDRNISLIFNLSMTTAFLLVFGVILLLKYKGKPTPKEIARKNNEKKAYIISKLQQIALVKNKKDDNMITDLPLWHDNTEISLLQKNI</sequence>
<name>A0A6C0JF44_9ZZZZ</name>
<dbReference type="AlphaFoldDB" id="A0A6C0JF44"/>
<proteinExistence type="predicted"/>
<protein>
    <submittedName>
        <fullName evidence="2">Uncharacterized protein</fullName>
    </submittedName>
</protein>
<reference evidence="2" key="1">
    <citation type="journal article" date="2020" name="Nature">
        <title>Giant virus diversity and host interactions through global metagenomics.</title>
        <authorList>
            <person name="Schulz F."/>
            <person name="Roux S."/>
            <person name="Paez-Espino D."/>
            <person name="Jungbluth S."/>
            <person name="Walsh D.A."/>
            <person name="Denef V.J."/>
            <person name="McMahon K.D."/>
            <person name="Konstantinidis K.T."/>
            <person name="Eloe-Fadrosh E.A."/>
            <person name="Kyrpides N.C."/>
            <person name="Woyke T."/>
        </authorList>
    </citation>
    <scope>NUCLEOTIDE SEQUENCE</scope>
    <source>
        <strain evidence="2">GVMAG-M-3300025890-48</strain>
    </source>
</reference>
<evidence type="ECO:0000256" key="1">
    <source>
        <dbReference type="SAM" id="Phobius"/>
    </source>
</evidence>
<dbReference type="EMBL" id="MN740369">
    <property type="protein sequence ID" value="QHU03087.1"/>
    <property type="molecule type" value="Genomic_DNA"/>
</dbReference>